<sequence>MISTAPAPSAAACNISLDRPAGIYVQNENGQLGLQALHNINLTASMVSNSAAGSQTQIIAGNDLNLQTLATTHSESGSWGKATIVP</sequence>
<name>A0A5C2LMD3_KLEPN</name>
<dbReference type="AlphaFoldDB" id="A0A5C2LMD3"/>
<protein>
    <recommendedName>
        <fullName evidence="3">Adhesin</fullName>
    </recommendedName>
</protein>
<accession>A0A5C2LMD3</accession>
<dbReference type="Proteomes" id="UP000325127">
    <property type="component" value="Chromosome"/>
</dbReference>
<evidence type="ECO:0008006" key="3">
    <source>
        <dbReference type="Google" id="ProtNLM"/>
    </source>
</evidence>
<evidence type="ECO:0000313" key="1">
    <source>
        <dbReference type="EMBL" id="QEP92653.1"/>
    </source>
</evidence>
<dbReference type="EMBL" id="CP043670">
    <property type="protein sequence ID" value="QEP92653.1"/>
    <property type="molecule type" value="Genomic_DNA"/>
</dbReference>
<organism evidence="1 2">
    <name type="scientific">Klebsiella pneumoniae</name>
    <dbReference type="NCBI Taxonomy" id="573"/>
    <lineage>
        <taxon>Bacteria</taxon>
        <taxon>Pseudomonadati</taxon>
        <taxon>Pseudomonadota</taxon>
        <taxon>Gammaproteobacteria</taxon>
        <taxon>Enterobacterales</taxon>
        <taxon>Enterobacteriaceae</taxon>
        <taxon>Klebsiella/Raoultella group</taxon>
        <taxon>Klebsiella</taxon>
        <taxon>Klebsiella pneumoniae complex</taxon>
    </lineage>
</organism>
<gene>
    <name evidence="1" type="ORF">FZ928_17895</name>
</gene>
<evidence type="ECO:0000313" key="2">
    <source>
        <dbReference type="Proteomes" id="UP000325127"/>
    </source>
</evidence>
<reference evidence="1 2" key="1">
    <citation type="submission" date="2019-08" db="EMBL/GenBank/DDBJ databases">
        <title>Emergence of NDM-5-producing hypervirulent Klebsiella pneumoniae from clinical infections.</title>
        <authorList>
            <person name="Shen Z."/>
            <person name="Zhang H."/>
            <person name="Li M."/>
        </authorList>
    </citation>
    <scope>NUCLEOTIDE SEQUENCE [LARGE SCALE GENOMIC DNA]</scope>
    <source>
        <strain evidence="1 2">RJ18-01</strain>
    </source>
</reference>
<proteinExistence type="predicted"/>